<dbReference type="InParanoid" id="A0A151GP95"/>
<evidence type="ECO:0000313" key="3">
    <source>
        <dbReference type="EMBL" id="KYK58822.1"/>
    </source>
</evidence>
<dbReference type="GeneID" id="63718483"/>
<organism evidence="3 4">
    <name type="scientific">Drechmeria coniospora</name>
    <name type="common">Nematophagous fungus</name>
    <name type="synonym">Meria coniospora</name>
    <dbReference type="NCBI Taxonomy" id="98403"/>
    <lineage>
        <taxon>Eukaryota</taxon>
        <taxon>Fungi</taxon>
        <taxon>Dikarya</taxon>
        <taxon>Ascomycota</taxon>
        <taxon>Pezizomycotina</taxon>
        <taxon>Sordariomycetes</taxon>
        <taxon>Hypocreomycetidae</taxon>
        <taxon>Hypocreales</taxon>
        <taxon>Ophiocordycipitaceae</taxon>
        <taxon>Drechmeria</taxon>
    </lineage>
</organism>
<dbReference type="AlphaFoldDB" id="A0A151GP95"/>
<reference evidence="3 4" key="1">
    <citation type="journal article" date="2016" name="Sci. Rep.">
        <title>Insights into Adaptations to a Near-Obligate Nematode Endoparasitic Lifestyle from the Finished Genome of Drechmeria coniospora.</title>
        <authorList>
            <person name="Zhang L."/>
            <person name="Zhou Z."/>
            <person name="Guo Q."/>
            <person name="Fokkens L."/>
            <person name="Miskei M."/>
            <person name="Pocsi I."/>
            <person name="Zhang W."/>
            <person name="Chen M."/>
            <person name="Wang L."/>
            <person name="Sun Y."/>
            <person name="Donzelli B.G."/>
            <person name="Gibson D.M."/>
            <person name="Nelson D.R."/>
            <person name="Luo J.G."/>
            <person name="Rep M."/>
            <person name="Liu H."/>
            <person name="Yang S."/>
            <person name="Wang J."/>
            <person name="Krasnoff S.B."/>
            <person name="Xu Y."/>
            <person name="Molnar I."/>
            <person name="Lin M."/>
        </authorList>
    </citation>
    <scope>NUCLEOTIDE SEQUENCE [LARGE SCALE GENOMIC DNA]</scope>
    <source>
        <strain evidence="3 4">ARSEF 6962</strain>
    </source>
</reference>
<keyword evidence="4" id="KW-1185">Reference proteome</keyword>
<dbReference type="EMBL" id="LAYC01000002">
    <property type="protein sequence ID" value="KYK58822.1"/>
    <property type="molecule type" value="Genomic_DNA"/>
</dbReference>
<dbReference type="OrthoDB" id="5318346at2759"/>
<feature type="domain" description="SRR1-like" evidence="2">
    <location>
        <begin position="87"/>
        <end position="270"/>
    </location>
</feature>
<protein>
    <recommendedName>
        <fullName evidence="2">SRR1-like domain-containing protein</fullName>
    </recommendedName>
</protein>
<dbReference type="Proteomes" id="UP000076580">
    <property type="component" value="Chromosome 02"/>
</dbReference>
<proteinExistence type="predicted"/>
<gene>
    <name evidence="3" type="ORF">DCS_05840</name>
</gene>
<dbReference type="RefSeq" id="XP_040658174.1">
    <property type="nucleotide sequence ID" value="XM_040803141.1"/>
</dbReference>
<evidence type="ECO:0000259" key="2">
    <source>
        <dbReference type="Pfam" id="PF07985"/>
    </source>
</evidence>
<dbReference type="InterPro" id="IPR012942">
    <property type="entry name" value="SRR1-like"/>
</dbReference>
<sequence>MSPLPASTSNDRSNEDDDDGQWIHVARKSNRRRPRRQPPLAAVDSRPAGASRCVSSIAAEYRSLRASFETTSCCARLRALVSERIVQSAPDITQAVCLGIGTFDPPDGGWEARKRTHTQLAAFLVLVEELGKLRPRHGGCTHPDGFVEAISGDEIRCIFQEPIFTPSDVAFIASLGHRVVADPLACELVDPQTLLYGIHLYRPIYARSLRKFMPAIFVGTGWDVWDGVSLHDDDANADLSRLRTMEREYQKASFPRDTGGTAFSSTSVYWRQSSESKGADRAHRKGGGGAS</sequence>
<name>A0A151GP95_DRECN</name>
<comment type="caution">
    <text evidence="3">The sequence shown here is derived from an EMBL/GenBank/DDBJ whole genome shotgun (WGS) entry which is preliminary data.</text>
</comment>
<dbReference type="Pfam" id="PF07985">
    <property type="entry name" value="SRR1"/>
    <property type="match status" value="1"/>
</dbReference>
<feature type="compositionally biased region" description="Basic residues" evidence="1">
    <location>
        <begin position="25"/>
        <end position="36"/>
    </location>
</feature>
<dbReference type="STRING" id="98403.A0A151GP95"/>
<evidence type="ECO:0000256" key="1">
    <source>
        <dbReference type="SAM" id="MobiDB-lite"/>
    </source>
</evidence>
<feature type="compositionally biased region" description="Polar residues" evidence="1">
    <location>
        <begin position="1"/>
        <end position="11"/>
    </location>
</feature>
<dbReference type="PANTHER" id="PTHR42080:SF1">
    <property type="entry name" value="SRR1-LIKE DOMAIN-CONTAINING PROTEIN"/>
    <property type="match status" value="1"/>
</dbReference>
<dbReference type="PANTHER" id="PTHR42080">
    <property type="entry name" value="SRR1 DOMAIN-CONTAINING PROTEIN"/>
    <property type="match status" value="1"/>
</dbReference>
<accession>A0A151GP95</accession>
<feature type="region of interest" description="Disordered" evidence="1">
    <location>
        <begin position="1"/>
        <end position="45"/>
    </location>
</feature>
<evidence type="ECO:0000313" key="4">
    <source>
        <dbReference type="Proteomes" id="UP000076580"/>
    </source>
</evidence>